<dbReference type="InterPro" id="IPR004474">
    <property type="entry name" value="LytR_CpsA_psr"/>
</dbReference>
<sequence length="377" mass="42929">MHIIKFGKSFILLIVTVLIIVFGFFIFRYYDVFNSFHESNVINKHAPISSNEVSTFLLLGLDNSSKHQLSTSRTDGMMVVVINKRTKVITLCNLLRDSFTKIYSKQYTGNQRIEAAYTYGGNAASVATVEHFLNLPIDYFITFNWDGFTQVIDDVGPLKVNINKGFVGQNFQGKPIHFKKGINYLDGRSALSFARERHVDNDQYRGFRQQKILEALIHNAHGTKILKNSAKIADDLTGKLQTNLTSNDILSEIQQLSKLKKYKINRLTFQWRTFDTAGRSMVEVYPDSQKHVSEQLRFAAGLTSTEPSKIFQTNGKYRYKSDESVQSISDEKLEDTAYGLPHHYIGTPNNIKTGQLPEQVPLKNGFRASDRTNTTYH</sequence>
<dbReference type="STRING" id="331679.IV81_GL000658"/>
<evidence type="ECO:0000256" key="2">
    <source>
        <dbReference type="SAM" id="MobiDB-lite"/>
    </source>
</evidence>
<dbReference type="PANTHER" id="PTHR33392:SF6">
    <property type="entry name" value="POLYISOPRENYL-TEICHOIC ACID--PEPTIDOGLYCAN TEICHOIC ACID TRANSFERASE TAGU"/>
    <property type="match status" value="1"/>
</dbReference>
<name>A0A0R2KUN5_9LACO</name>
<evidence type="ECO:0000313" key="6">
    <source>
        <dbReference type="Proteomes" id="UP000051859"/>
    </source>
</evidence>
<feature type="region of interest" description="Disordered" evidence="2">
    <location>
        <begin position="349"/>
        <end position="377"/>
    </location>
</feature>
<dbReference type="InterPro" id="IPR050922">
    <property type="entry name" value="LytR/CpsA/Psr_CW_biosynth"/>
</dbReference>
<keyword evidence="3" id="KW-1133">Transmembrane helix</keyword>
<dbReference type="NCBIfam" id="TIGR00350">
    <property type="entry name" value="lytR_cpsA_psr"/>
    <property type="match status" value="1"/>
</dbReference>
<evidence type="ECO:0000313" key="5">
    <source>
        <dbReference type="EMBL" id="KRN93304.1"/>
    </source>
</evidence>
<dbReference type="PATRIC" id="fig|331679.3.peg.665"/>
<dbReference type="Pfam" id="PF03816">
    <property type="entry name" value="LytR_cpsA_psr"/>
    <property type="match status" value="1"/>
</dbReference>
<comment type="caution">
    <text evidence="5">The sequence shown here is derived from an EMBL/GenBank/DDBJ whole genome shotgun (WGS) entry which is preliminary data.</text>
</comment>
<dbReference type="PANTHER" id="PTHR33392">
    <property type="entry name" value="POLYISOPRENYL-TEICHOIC ACID--PEPTIDOGLYCAN TEICHOIC ACID TRANSFERASE TAGU"/>
    <property type="match status" value="1"/>
</dbReference>
<keyword evidence="3" id="KW-0812">Transmembrane</keyword>
<comment type="similarity">
    <text evidence="1">Belongs to the LytR/CpsA/Psr (LCP) family.</text>
</comment>
<keyword evidence="6" id="KW-1185">Reference proteome</keyword>
<feature type="domain" description="Cell envelope-related transcriptional attenuator" evidence="4">
    <location>
        <begin position="73"/>
        <end position="220"/>
    </location>
</feature>
<reference evidence="5 6" key="1">
    <citation type="journal article" date="2015" name="Genome Announc.">
        <title>Expanding the biotechnology potential of lactobacilli through comparative genomics of 213 strains and associated genera.</title>
        <authorList>
            <person name="Sun Z."/>
            <person name="Harris H.M."/>
            <person name="McCann A."/>
            <person name="Guo C."/>
            <person name="Argimon S."/>
            <person name="Zhang W."/>
            <person name="Yang X."/>
            <person name="Jeffery I.B."/>
            <person name="Cooney J.C."/>
            <person name="Kagawa T.F."/>
            <person name="Liu W."/>
            <person name="Song Y."/>
            <person name="Salvetti E."/>
            <person name="Wrobel A."/>
            <person name="Rasinkangas P."/>
            <person name="Parkhill J."/>
            <person name="Rea M.C."/>
            <person name="O'Sullivan O."/>
            <person name="Ritari J."/>
            <person name="Douillard F.P."/>
            <person name="Paul Ross R."/>
            <person name="Yang R."/>
            <person name="Briner A.E."/>
            <person name="Felis G.E."/>
            <person name="de Vos W.M."/>
            <person name="Barrangou R."/>
            <person name="Klaenhammer T.R."/>
            <person name="Caufield P.W."/>
            <person name="Cui Y."/>
            <person name="Zhang H."/>
            <person name="O'Toole P.W."/>
        </authorList>
    </citation>
    <scope>NUCLEOTIDE SEQUENCE [LARGE SCALE GENOMIC DNA]</scope>
    <source>
        <strain evidence="5 6">DSM 18001</strain>
    </source>
</reference>
<dbReference type="EMBL" id="JQBX01000018">
    <property type="protein sequence ID" value="KRN93304.1"/>
    <property type="molecule type" value="Genomic_DNA"/>
</dbReference>
<dbReference type="RefSeq" id="WP_057803949.1">
    <property type="nucleotide sequence ID" value="NZ_JQBX01000018.1"/>
</dbReference>
<feature type="transmembrane region" description="Helical" evidence="3">
    <location>
        <begin position="12"/>
        <end position="30"/>
    </location>
</feature>
<gene>
    <name evidence="5" type="ORF">IV81_GL000658</name>
</gene>
<protein>
    <submittedName>
        <fullName evidence="5">Transcription regulator</fullName>
    </submittedName>
</protein>
<evidence type="ECO:0000256" key="3">
    <source>
        <dbReference type="SAM" id="Phobius"/>
    </source>
</evidence>
<dbReference type="Proteomes" id="UP000051859">
    <property type="component" value="Unassembled WGS sequence"/>
</dbReference>
<organism evidence="5 6">
    <name type="scientific">Pediococcus stilesii</name>
    <dbReference type="NCBI Taxonomy" id="331679"/>
    <lineage>
        <taxon>Bacteria</taxon>
        <taxon>Bacillati</taxon>
        <taxon>Bacillota</taxon>
        <taxon>Bacilli</taxon>
        <taxon>Lactobacillales</taxon>
        <taxon>Lactobacillaceae</taxon>
        <taxon>Pediococcus</taxon>
    </lineage>
</organism>
<keyword evidence="3" id="KW-0472">Membrane</keyword>
<evidence type="ECO:0000256" key="1">
    <source>
        <dbReference type="ARBA" id="ARBA00006068"/>
    </source>
</evidence>
<dbReference type="AlphaFoldDB" id="A0A0R2KUN5"/>
<dbReference type="Gene3D" id="3.40.630.190">
    <property type="entry name" value="LCP protein"/>
    <property type="match status" value="1"/>
</dbReference>
<evidence type="ECO:0000259" key="4">
    <source>
        <dbReference type="Pfam" id="PF03816"/>
    </source>
</evidence>
<accession>A0A0R2KUN5</accession>
<proteinExistence type="inferred from homology"/>